<protein>
    <submittedName>
        <fullName evidence="1">Uncharacterized protein</fullName>
    </submittedName>
</protein>
<organism evidence="1 2">
    <name type="scientific">Streblomastix strix</name>
    <dbReference type="NCBI Taxonomy" id="222440"/>
    <lineage>
        <taxon>Eukaryota</taxon>
        <taxon>Metamonada</taxon>
        <taxon>Preaxostyla</taxon>
        <taxon>Oxymonadida</taxon>
        <taxon>Streblomastigidae</taxon>
        <taxon>Streblomastix</taxon>
    </lineage>
</organism>
<comment type="caution">
    <text evidence="1">The sequence shown here is derived from an EMBL/GenBank/DDBJ whole genome shotgun (WGS) entry which is preliminary data.</text>
</comment>
<dbReference type="Proteomes" id="UP000324800">
    <property type="component" value="Unassembled WGS sequence"/>
</dbReference>
<evidence type="ECO:0000313" key="2">
    <source>
        <dbReference type="Proteomes" id="UP000324800"/>
    </source>
</evidence>
<sequence length="137" mass="16273">MMKFESYQKLIENFNIDEEQNNIIDVDRIMSEIIVVLREGRENIIEKGGLIQIALEVAEGIFEKFEEVIKLELDAGRFIDELFRFYEAISFDQITEEFTDILIYISEDQPSSIKQLLKQQKYIIPLLHLMEMKQSYK</sequence>
<dbReference type="EMBL" id="SNRW01009210">
    <property type="protein sequence ID" value="KAA6378338.1"/>
    <property type="molecule type" value="Genomic_DNA"/>
</dbReference>
<gene>
    <name evidence="1" type="ORF">EZS28_026135</name>
</gene>
<accession>A0A5J4V6H8</accession>
<proteinExistence type="predicted"/>
<dbReference type="AlphaFoldDB" id="A0A5J4V6H8"/>
<reference evidence="1 2" key="1">
    <citation type="submission" date="2019-03" db="EMBL/GenBank/DDBJ databases">
        <title>Single cell metagenomics reveals metabolic interactions within the superorganism composed of flagellate Streblomastix strix and complex community of Bacteroidetes bacteria on its surface.</title>
        <authorList>
            <person name="Treitli S.C."/>
            <person name="Kolisko M."/>
            <person name="Husnik F."/>
            <person name="Keeling P."/>
            <person name="Hampl V."/>
        </authorList>
    </citation>
    <scope>NUCLEOTIDE SEQUENCE [LARGE SCALE GENOMIC DNA]</scope>
    <source>
        <strain evidence="1">ST1C</strain>
    </source>
</reference>
<name>A0A5J4V6H8_9EUKA</name>
<evidence type="ECO:0000313" key="1">
    <source>
        <dbReference type="EMBL" id="KAA6378338.1"/>
    </source>
</evidence>